<comment type="caution">
    <text evidence="1">The sequence shown here is derived from an EMBL/GenBank/DDBJ whole genome shotgun (WGS) entry which is preliminary data.</text>
</comment>
<dbReference type="EMBL" id="BAABFT010000004">
    <property type="protein sequence ID" value="GAA4321311.1"/>
    <property type="molecule type" value="Genomic_DNA"/>
</dbReference>
<dbReference type="Pfam" id="PF03415">
    <property type="entry name" value="Peptidase_C11"/>
    <property type="match status" value="1"/>
</dbReference>
<gene>
    <name evidence="1" type="ORF">GCM10023149_21110</name>
</gene>
<evidence type="ECO:0008006" key="3">
    <source>
        <dbReference type="Google" id="ProtNLM"/>
    </source>
</evidence>
<protein>
    <recommendedName>
        <fullName evidence="3">Cysteine peptidase C11 family protein</fullName>
    </recommendedName>
</protein>
<sequence length="519" mass="58823">MENAIVPQNKKWLIIFLIYADFTTNNDPDQVEKLKVTLNNMLGDIITTPVNAGRTRILVVMNSIKFVFDNAQTAINDKSAFYTIGICKDVTQNCITKCDIIDNFTCYKTDNSDGHVLQKSHQLTKIFTERTALQDDEEVFLITWDHGSAFGIFRDEPPLPNAGTVAMQVEKNLMQYPFLKTFWDAADESYRNNLLTAVGNNEENQALNISMPTPGVPEILKNSELNEALQAWLRNKRKVGVLLMTNCWMMNLHTMYALKESVRCLVAPQGNIDCPGYNIKDILIGINRADQTGIEPVKLAELCVTTIDNEYSKAKAAILDKSEPDVIERFKIFAVDLSKETGGENIFDKQIDDLEEIFQILVDDLKAPDTNTDLKYFLKYIRSVCFDFSDDQTQMIDIVNWLKSLIRANIRLDAKMLTDSARKKINAFLMAMLNLNNNIVLKSSSGKKIYVIERSIKLSPTVGLPPAAYSLFFPMIYRPGNPNLQKLKDNVVTDGLMSRLKSWQDLLGFIDPQISNFFV</sequence>
<keyword evidence="2" id="KW-1185">Reference proteome</keyword>
<proteinExistence type="predicted"/>
<reference evidence="2" key="1">
    <citation type="journal article" date="2019" name="Int. J. Syst. Evol. Microbiol.">
        <title>The Global Catalogue of Microorganisms (GCM) 10K type strain sequencing project: providing services to taxonomists for standard genome sequencing and annotation.</title>
        <authorList>
            <consortium name="The Broad Institute Genomics Platform"/>
            <consortium name="The Broad Institute Genome Sequencing Center for Infectious Disease"/>
            <person name="Wu L."/>
            <person name="Ma J."/>
        </authorList>
    </citation>
    <scope>NUCLEOTIDE SEQUENCE [LARGE SCALE GENOMIC DNA]</scope>
    <source>
        <strain evidence="2">JCM 17705</strain>
    </source>
</reference>
<organism evidence="1 2">
    <name type="scientific">Mucilaginibacter gynuensis</name>
    <dbReference type="NCBI Taxonomy" id="1302236"/>
    <lineage>
        <taxon>Bacteria</taxon>
        <taxon>Pseudomonadati</taxon>
        <taxon>Bacteroidota</taxon>
        <taxon>Sphingobacteriia</taxon>
        <taxon>Sphingobacteriales</taxon>
        <taxon>Sphingobacteriaceae</taxon>
        <taxon>Mucilaginibacter</taxon>
    </lineage>
</organism>
<dbReference type="RefSeq" id="WP_345211027.1">
    <property type="nucleotide sequence ID" value="NZ_BAABFT010000004.1"/>
</dbReference>
<dbReference type="InterPro" id="IPR005077">
    <property type="entry name" value="Peptidase_C11"/>
</dbReference>
<accession>A0ABP8GBS8</accession>
<evidence type="ECO:0000313" key="2">
    <source>
        <dbReference type="Proteomes" id="UP001500582"/>
    </source>
</evidence>
<evidence type="ECO:0000313" key="1">
    <source>
        <dbReference type="EMBL" id="GAA4321311.1"/>
    </source>
</evidence>
<dbReference type="Proteomes" id="UP001500582">
    <property type="component" value="Unassembled WGS sequence"/>
</dbReference>
<name>A0ABP8GBS8_9SPHI</name>